<evidence type="ECO:0000313" key="2">
    <source>
        <dbReference type="WBParaSite" id="PEQ_0000649601-mRNA-1"/>
    </source>
</evidence>
<accession>A0A914RJN3</accession>
<proteinExistence type="predicted"/>
<reference evidence="2" key="1">
    <citation type="submission" date="2022-11" db="UniProtKB">
        <authorList>
            <consortium name="WormBaseParasite"/>
        </authorList>
    </citation>
    <scope>IDENTIFICATION</scope>
</reference>
<evidence type="ECO:0000313" key="1">
    <source>
        <dbReference type="Proteomes" id="UP000887564"/>
    </source>
</evidence>
<dbReference type="AlphaFoldDB" id="A0A914RJN3"/>
<keyword evidence="1" id="KW-1185">Reference proteome</keyword>
<name>A0A914RJN3_PAREQ</name>
<sequence>MLALARPIINKYCCRLFRASSGSSTSVASSSLTSSLVSNASGSLLVGTTVRKPSTRCAVVRPMLDVKREVVVDDVGNANIRQLMPNLDLTAA</sequence>
<dbReference type="Proteomes" id="UP000887564">
    <property type="component" value="Unplaced"/>
</dbReference>
<protein>
    <submittedName>
        <fullName evidence="2">Uncharacterized protein</fullName>
    </submittedName>
</protein>
<organism evidence="1 2">
    <name type="scientific">Parascaris equorum</name>
    <name type="common">Equine roundworm</name>
    <dbReference type="NCBI Taxonomy" id="6256"/>
    <lineage>
        <taxon>Eukaryota</taxon>
        <taxon>Metazoa</taxon>
        <taxon>Ecdysozoa</taxon>
        <taxon>Nematoda</taxon>
        <taxon>Chromadorea</taxon>
        <taxon>Rhabditida</taxon>
        <taxon>Spirurina</taxon>
        <taxon>Ascaridomorpha</taxon>
        <taxon>Ascaridoidea</taxon>
        <taxon>Ascarididae</taxon>
        <taxon>Parascaris</taxon>
    </lineage>
</organism>
<dbReference type="WBParaSite" id="PEQ_0000649601-mRNA-1">
    <property type="protein sequence ID" value="PEQ_0000649601-mRNA-1"/>
    <property type="gene ID" value="PEQ_0000649601"/>
</dbReference>